<accession>A0A165QWJ0</accession>
<evidence type="ECO:0008006" key="3">
    <source>
        <dbReference type="Google" id="ProtNLM"/>
    </source>
</evidence>
<sequence>MYCRRYIPQELCDEVVDYLWDDIHTLKACAMTCRSWVWRSQKHLFRDVAVNNATRFERFMRLLKSNNRIALYVRVLTIAKARRGKTKLDKRWHELLQRLPHVEQLTIGRWVDLFPMEDTVQQNLPVYFARVRVLCIVNSFVGSSEDFARVLTACPAMRTLYLDNARVWPSWSQSDSDDSQPIVLPRLDTLSLNPTHVNPMTRFWINGGVCANIRRLELELATSDMFIHCEPLLRALRDTLEEIVLCVIGSKQPRRPLAHSIPPMKRLRRVHLRTKMLDAKEPIPRRYEWMLRFLRLLGGWESKNQLTEIALSWRTSDLSNTKHPPAWAAFDAAMTDLAKANAKVKFVLNIFDNTGIQNPWYYMTCLGLQTFPSLQGVSTTLMVNMGASWSEDETFGGTLSHSRHWEFKYEQDHSGQVRRQES</sequence>
<keyword evidence="2" id="KW-1185">Reference proteome</keyword>
<dbReference type="EMBL" id="KV429054">
    <property type="protein sequence ID" value="KZT70018.1"/>
    <property type="molecule type" value="Genomic_DNA"/>
</dbReference>
<reference evidence="1 2" key="1">
    <citation type="journal article" date="2016" name="Mol. Biol. Evol.">
        <title>Comparative Genomics of Early-Diverging Mushroom-Forming Fungi Provides Insights into the Origins of Lignocellulose Decay Capabilities.</title>
        <authorList>
            <person name="Nagy L.G."/>
            <person name="Riley R."/>
            <person name="Tritt A."/>
            <person name="Adam C."/>
            <person name="Daum C."/>
            <person name="Floudas D."/>
            <person name="Sun H."/>
            <person name="Yadav J.S."/>
            <person name="Pangilinan J."/>
            <person name="Larsson K.H."/>
            <person name="Matsuura K."/>
            <person name="Barry K."/>
            <person name="Labutti K."/>
            <person name="Kuo R."/>
            <person name="Ohm R.A."/>
            <person name="Bhattacharya S.S."/>
            <person name="Shirouzu T."/>
            <person name="Yoshinaga Y."/>
            <person name="Martin F.M."/>
            <person name="Grigoriev I.V."/>
            <person name="Hibbett D.S."/>
        </authorList>
    </citation>
    <scope>NUCLEOTIDE SEQUENCE [LARGE SCALE GENOMIC DNA]</scope>
    <source>
        <strain evidence="1 2">L-15889</strain>
    </source>
</reference>
<proteinExistence type="predicted"/>
<dbReference type="AlphaFoldDB" id="A0A165QWJ0"/>
<evidence type="ECO:0000313" key="2">
    <source>
        <dbReference type="Proteomes" id="UP000076727"/>
    </source>
</evidence>
<dbReference type="Proteomes" id="UP000076727">
    <property type="component" value="Unassembled WGS sequence"/>
</dbReference>
<dbReference type="OrthoDB" id="2794135at2759"/>
<name>A0A165QWJ0_9APHY</name>
<evidence type="ECO:0000313" key="1">
    <source>
        <dbReference type="EMBL" id="KZT70018.1"/>
    </source>
</evidence>
<gene>
    <name evidence="1" type="ORF">DAEQUDRAFT_756661</name>
</gene>
<organism evidence="1 2">
    <name type="scientific">Daedalea quercina L-15889</name>
    <dbReference type="NCBI Taxonomy" id="1314783"/>
    <lineage>
        <taxon>Eukaryota</taxon>
        <taxon>Fungi</taxon>
        <taxon>Dikarya</taxon>
        <taxon>Basidiomycota</taxon>
        <taxon>Agaricomycotina</taxon>
        <taxon>Agaricomycetes</taxon>
        <taxon>Polyporales</taxon>
        <taxon>Fomitopsis</taxon>
    </lineage>
</organism>
<protein>
    <recommendedName>
        <fullName evidence="3">F-box domain-containing protein</fullName>
    </recommendedName>
</protein>